<name>A0A841H088_9BACT</name>
<dbReference type="EMBL" id="JACHIA010000008">
    <property type="protein sequence ID" value="MBB6071386.1"/>
    <property type="molecule type" value="Genomic_DNA"/>
</dbReference>
<gene>
    <name evidence="2" type="ORF">HNQ61_003010</name>
</gene>
<comment type="caution">
    <text evidence="2">The sequence shown here is derived from an EMBL/GenBank/DDBJ whole genome shotgun (WGS) entry which is preliminary data.</text>
</comment>
<dbReference type="AlphaFoldDB" id="A0A841H088"/>
<evidence type="ECO:0000256" key="1">
    <source>
        <dbReference type="SAM" id="MobiDB-lite"/>
    </source>
</evidence>
<accession>A0A841H088</accession>
<proteinExistence type="predicted"/>
<protein>
    <submittedName>
        <fullName evidence="2">Uncharacterized protein</fullName>
    </submittedName>
</protein>
<dbReference type="Proteomes" id="UP000582837">
    <property type="component" value="Unassembled WGS sequence"/>
</dbReference>
<feature type="compositionally biased region" description="Basic and acidic residues" evidence="1">
    <location>
        <begin position="1"/>
        <end position="13"/>
    </location>
</feature>
<feature type="region of interest" description="Disordered" evidence="1">
    <location>
        <begin position="1"/>
        <end position="49"/>
    </location>
</feature>
<keyword evidence="3" id="KW-1185">Reference proteome</keyword>
<reference evidence="2 3" key="1">
    <citation type="submission" date="2020-08" db="EMBL/GenBank/DDBJ databases">
        <title>Genomic Encyclopedia of Type Strains, Phase IV (KMG-IV): sequencing the most valuable type-strain genomes for metagenomic binning, comparative biology and taxonomic classification.</title>
        <authorList>
            <person name="Goeker M."/>
        </authorList>
    </citation>
    <scope>NUCLEOTIDE SEQUENCE [LARGE SCALE GENOMIC DNA]</scope>
    <source>
        <strain evidence="2 3">DSM 29007</strain>
    </source>
</reference>
<sequence length="49" mass="5211">MRGDRAGHNDSLMRIEAPIPGPSPKKPWGKGDLSARAEVGARRRLTSGG</sequence>
<evidence type="ECO:0000313" key="3">
    <source>
        <dbReference type="Proteomes" id="UP000582837"/>
    </source>
</evidence>
<organism evidence="2 3">
    <name type="scientific">Longimicrobium terrae</name>
    <dbReference type="NCBI Taxonomy" id="1639882"/>
    <lineage>
        <taxon>Bacteria</taxon>
        <taxon>Pseudomonadati</taxon>
        <taxon>Gemmatimonadota</taxon>
        <taxon>Longimicrobiia</taxon>
        <taxon>Longimicrobiales</taxon>
        <taxon>Longimicrobiaceae</taxon>
        <taxon>Longimicrobium</taxon>
    </lineage>
</organism>
<evidence type="ECO:0000313" key="2">
    <source>
        <dbReference type="EMBL" id="MBB6071386.1"/>
    </source>
</evidence>